<dbReference type="OMA" id="CWNDKYS"/>
<keyword evidence="2" id="KW-1185">Reference proteome</keyword>
<evidence type="ECO:0000313" key="1">
    <source>
        <dbReference type="EMBL" id="KYQ99734.1"/>
    </source>
</evidence>
<sequence length="646" mass="74845">MDNSSALLIKSVSNDIQSGAHLTMTMAIYKKILWYCWEDCYSPFAWKVSLSLVSKGFFKIIQVLASKFNMSSKNFYIHYQNPLCIFKNVTEIHCSFLNLIEGFIDCFQPDLLEKGVWMEKNSQAKQDPPIQALEHLDIKGADTYVKNEKLALQILLSNNLPTLEHFSIYSQKSTLFKNIYSHLESSTKISSVGMGFLYSDKSIDALVGFLKIKSSFLRSFQIAFDKKSLKDADSAQMTQLHQDIFTQNPFSSLKVLKLGHKKLTGQSFAPQTYSYPLQCTSVLFDSLQLIPDLQTLRIYRDEADIKEQKDFNAQFYRFFKQNKSITYLELPCQSDANIMNLVAEKTNLKSLIISPTGEGKNMVCFNEALEKLTFFEMDNANVRQFFDKNYKSSQIKHLTFRDYIDFGDAVQYLTFNHNLRSFKASLKGKQQFVASKNPFLCLSDSKLKKLCFRFSNFDKPTDYVNRLFRSLALNDTVQYLKIVAQDFDPSQVLTGDFVYHNKNEFYNYYSRSLPRRILTLEDAAGMAISSWRGIENKLENLITLVNHSKEMCDKLNDMCQHRPDYNSPYLLDYIKETVGIYQKEQWERSDPILQCAYQAYNIIKEQDNYIFSLIANDNISREFLREQVDKILSNEITSSGTPKKKF</sequence>
<dbReference type="EMBL" id="LODT01000020">
    <property type="protein sequence ID" value="KYQ99734.1"/>
    <property type="molecule type" value="Genomic_DNA"/>
</dbReference>
<reference evidence="1 2" key="1">
    <citation type="submission" date="2015-12" db="EMBL/GenBank/DDBJ databases">
        <title>Dictyostelia acquired genes for synthesis and detection of signals that induce cell-type specialization by lateral gene transfer from prokaryotes.</title>
        <authorList>
            <person name="Gloeckner G."/>
            <person name="Schaap P."/>
        </authorList>
    </citation>
    <scope>NUCLEOTIDE SEQUENCE [LARGE SCALE GENOMIC DNA]</scope>
    <source>
        <strain evidence="1 2">TK</strain>
    </source>
</reference>
<name>A0A152A0X4_TIELA</name>
<dbReference type="OrthoDB" id="18208at2759"/>
<dbReference type="AlphaFoldDB" id="A0A152A0X4"/>
<accession>A0A152A0X4</accession>
<evidence type="ECO:0000313" key="2">
    <source>
        <dbReference type="Proteomes" id="UP000076078"/>
    </source>
</evidence>
<dbReference type="FunCoup" id="A0A152A0X4">
    <property type="interactions" value="425"/>
</dbReference>
<gene>
    <name evidence="1" type="ORF">DLAC_03674</name>
</gene>
<protein>
    <submittedName>
        <fullName evidence="1">Uncharacterized protein</fullName>
    </submittedName>
</protein>
<dbReference type="Proteomes" id="UP000076078">
    <property type="component" value="Unassembled WGS sequence"/>
</dbReference>
<comment type="caution">
    <text evidence="1">The sequence shown here is derived from an EMBL/GenBank/DDBJ whole genome shotgun (WGS) entry which is preliminary data.</text>
</comment>
<proteinExistence type="predicted"/>
<dbReference type="InParanoid" id="A0A152A0X4"/>
<organism evidence="1 2">
    <name type="scientific">Tieghemostelium lacteum</name>
    <name type="common">Slime mold</name>
    <name type="synonym">Dictyostelium lacteum</name>
    <dbReference type="NCBI Taxonomy" id="361077"/>
    <lineage>
        <taxon>Eukaryota</taxon>
        <taxon>Amoebozoa</taxon>
        <taxon>Evosea</taxon>
        <taxon>Eumycetozoa</taxon>
        <taxon>Dictyostelia</taxon>
        <taxon>Dictyosteliales</taxon>
        <taxon>Raperosteliaceae</taxon>
        <taxon>Tieghemostelium</taxon>
    </lineage>
</organism>